<keyword evidence="2" id="KW-0012">Acyltransferase</keyword>
<dbReference type="GO" id="GO:0006654">
    <property type="term" value="P:phosphatidic acid biosynthetic process"/>
    <property type="evidence" value="ECO:0007669"/>
    <property type="project" value="TreeGrafter"/>
</dbReference>
<evidence type="ECO:0000259" key="3">
    <source>
        <dbReference type="SMART" id="SM00563"/>
    </source>
</evidence>
<gene>
    <name evidence="4" type="ORF">COT81_04730</name>
</gene>
<keyword evidence="1" id="KW-0808">Transferase</keyword>
<dbReference type="EMBL" id="PEZZ01000036">
    <property type="protein sequence ID" value="PIS04762.1"/>
    <property type="molecule type" value="Genomic_DNA"/>
</dbReference>
<organism evidence="4 5">
    <name type="scientific">Candidatus Buchananbacteria bacterium CG10_big_fil_rev_8_21_14_0_10_42_9</name>
    <dbReference type="NCBI Taxonomy" id="1974526"/>
    <lineage>
        <taxon>Bacteria</taxon>
        <taxon>Candidatus Buchananiibacteriota</taxon>
    </lineage>
</organism>
<dbReference type="PANTHER" id="PTHR10434">
    <property type="entry name" value="1-ACYL-SN-GLYCEROL-3-PHOSPHATE ACYLTRANSFERASE"/>
    <property type="match status" value="1"/>
</dbReference>
<evidence type="ECO:0000256" key="1">
    <source>
        <dbReference type="ARBA" id="ARBA00022679"/>
    </source>
</evidence>
<dbReference type="PANTHER" id="PTHR10434:SF11">
    <property type="entry name" value="1-ACYL-SN-GLYCEROL-3-PHOSPHATE ACYLTRANSFERASE"/>
    <property type="match status" value="1"/>
</dbReference>
<dbReference type="CDD" id="cd07989">
    <property type="entry name" value="LPLAT_AGPAT-like"/>
    <property type="match status" value="1"/>
</dbReference>
<dbReference type="Pfam" id="PF01553">
    <property type="entry name" value="Acyltransferase"/>
    <property type="match status" value="1"/>
</dbReference>
<proteinExistence type="predicted"/>
<evidence type="ECO:0000313" key="4">
    <source>
        <dbReference type="EMBL" id="PIS04762.1"/>
    </source>
</evidence>
<sequence length="208" mass="24421">MLIKLIQYTFYIIMRPVFFYFLKAQVKIEKNFSIEKNKKYIIVMNHPSKLDPFLIPLMPWRVIYSLTPFTAPVTEIYYTKFLRKLFLKLINAYPIKIRAWTLEEFLGETAKRLNNQQTVIFFPEGKVTTLQAESKPRAGLNYLLQIENTEIIPIKIKGIELITLSDFFLRRRKLNLKIGSPINPGIFKKGTESPIEVSKKIMGHLYSL</sequence>
<evidence type="ECO:0000313" key="5">
    <source>
        <dbReference type="Proteomes" id="UP000230935"/>
    </source>
</evidence>
<dbReference type="SUPFAM" id="SSF69593">
    <property type="entry name" value="Glycerol-3-phosphate (1)-acyltransferase"/>
    <property type="match status" value="1"/>
</dbReference>
<protein>
    <recommendedName>
        <fullName evidence="3">Phospholipid/glycerol acyltransferase domain-containing protein</fullName>
    </recommendedName>
</protein>
<dbReference type="Proteomes" id="UP000230935">
    <property type="component" value="Unassembled WGS sequence"/>
</dbReference>
<feature type="domain" description="Phospholipid/glycerol acyltransferase" evidence="3">
    <location>
        <begin position="40"/>
        <end position="159"/>
    </location>
</feature>
<dbReference type="InterPro" id="IPR002123">
    <property type="entry name" value="Plipid/glycerol_acylTrfase"/>
</dbReference>
<dbReference type="GO" id="GO:0003841">
    <property type="term" value="F:1-acylglycerol-3-phosphate O-acyltransferase activity"/>
    <property type="evidence" value="ECO:0007669"/>
    <property type="project" value="TreeGrafter"/>
</dbReference>
<comment type="caution">
    <text evidence="4">The sequence shown here is derived from an EMBL/GenBank/DDBJ whole genome shotgun (WGS) entry which is preliminary data.</text>
</comment>
<evidence type="ECO:0000256" key="2">
    <source>
        <dbReference type="ARBA" id="ARBA00023315"/>
    </source>
</evidence>
<name>A0A2H0W079_9BACT</name>
<reference evidence="5" key="1">
    <citation type="submission" date="2017-09" db="EMBL/GenBank/DDBJ databases">
        <title>Depth-based differentiation of microbial function through sediment-hosted aquifers and enrichment of novel symbionts in the deep terrestrial subsurface.</title>
        <authorList>
            <person name="Probst A.J."/>
            <person name="Ladd B."/>
            <person name="Jarett J.K."/>
            <person name="Geller-Mcgrath D.E."/>
            <person name="Sieber C.M.K."/>
            <person name="Emerson J.B."/>
            <person name="Anantharaman K."/>
            <person name="Thomas B.C."/>
            <person name="Malmstrom R."/>
            <person name="Stieglmeier M."/>
            <person name="Klingl A."/>
            <person name="Woyke T."/>
            <person name="Ryan C.M."/>
            <person name="Banfield J.F."/>
        </authorList>
    </citation>
    <scope>NUCLEOTIDE SEQUENCE [LARGE SCALE GENOMIC DNA]</scope>
</reference>
<dbReference type="AlphaFoldDB" id="A0A2H0W079"/>
<accession>A0A2H0W079</accession>
<dbReference type="SMART" id="SM00563">
    <property type="entry name" value="PlsC"/>
    <property type="match status" value="1"/>
</dbReference>